<organism evidence="10 11">
    <name type="scientific">Neoarthrinium moseri</name>
    <dbReference type="NCBI Taxonomy" id="1658444"/>
    <lineage>
        <taxon>Eukaryota</taxon>
        <taxon>Fungi</taxon>
        <taxon>Dikarya</taxon>
        <taxon>Ascomycota</taxon>
        <taxon>Pezizomycotina</taxon>
        <taxon>Sordariomycetes</taxon>
        <taxon>Xylariomycetidae</taxon>
        <taxon>Amphisphaeriales</taxon>
        <taxon>Apiosporaceae</taxon>
        <taxon>Neoarthrinium</taxon>
    </lineage>
</organism>
<keyword evidence="6 8" id="KW-0408">Iron</keyword>
<keyword evidence="7" id="KW-0503">Monooxygenase</keyword>
<evidence type="ECO:0000256" key="1">
    <source>
        <dbReference type="ARBA" id="ARBA00001971"/>
    </source>
</evidence>
<dbReference type="PRINTS" id="PR00465">
    <property type="entry name" value="EP450IV"/>
</dbReference>
<keyword evidence="9" id="KW-1133">Transmembrane helix</keyword>
<dbReference type="PANTHER" id="PTHR46206:SF2">
    <property type="entry name" value="CYTOCHROME P450 MONOOXYGENASE AUSG-RELATED"/>
    <property type="match status" value="1"/>
</dbReference>
<comment type="caution">
    <text evidence="10">The sequence shown here is derived from an EMBL/GenBank/DDBJ whole genome shotgun (WGS) entry which is preliminary data.</text>
</comment>
<dbReference type="AlphaFoldDB" id="A0A9Q0AT58"/>
<evidence type="ECO:0000256" key="5">
    <source>
        <dbReference type="ARBA" id="ARBA00023002"/>
    </source>
</evidence>
<evidence type="ECO:0000256" key="3">
    <source>
        <dbReference type="ARBA" id="ARBA00022617"/>
    </source>
</evidence>
<dbReference type="EMBL" id="JAFIMR010000006">
    <property type="protein sequence ID" value="KAI1877566.1"/>
    <property type="molecule type" value="Genomic_DNA"/>
</dbReference>
<evidence type="ECO:0000256" key="2">
    <source>
        <dbReference type="ARBA" id="ARBA00010617"/>
    </source>
</evidence>
<name>A0A9Q0AT58_9PEZI</name>
<dbReference type="SUPFAM" id="SSF48264">
    <property type="entry name" value="Cytochrome P450"/>
    <property type="match status" value="2"/>
</dbReference>
<dbReference type="Proteomes" id="UP000829685">
    <property type="component" value="Unassembled WGS sequence"/>
</dbReference>
<dbReference type="PANTHER" id="PTHR46206">
    <property type="entry name" value="CYTOCHROME P450"/>
    <property type="match status" value="1"/>
</dbReference>
<gene>
    <name evidence="10" type="ORF">JX265_003574</name>
</gene>
<sequence length="953" mass="108809">MPSASPVQAGPNIAYLIISSFLAATLGFWCFWASKPWSFSLINGRKFWEITNARAKKDFMLRARSLIANGLQRYPGRPFRIMADVGEVLILPPKYAYEIRNHDDLSFTKAAFKWFYAHLPGFEGFREGTSESHLMKLVARHQLTHQLMLVTEPVSEECTLALQEIYTDSEEWHEVVAKTANLQLMARVTSRVFLGVGLCRNAQWLRITTTYAVIAFKAVEELRFWPFWLRSTVQWFLPQCTAARALVDEARALINPLLAQRRAEKAEAARRGEKCEYNDAIEWLEQTAQDKQVHYDPACAQLSLSVAALHSTTDFFTQVMLDIASHPKLVTALREEIISVLGPGGWSKQSLYKLKLMDSVLKESQRLKPISIASMRRMTTANVKLSDGTILPKNHLTLVSSHMHWDPESYVEPERFDGYRFYNMRQQPGKENKSQLVSVSPDHMGFGFGLHACPGRFFASEEIKLAMCHILMKYDSKAVAGSDMEPRVLTSEQISAEKTRLLQFSGQSKYPHQPFRLLTDWGEVIILPPEFADEIRNDPRLSFGEAAMQDNHAGIPGFETVRLVGRTDQLIQTVARKHLTKHLSMVIEPLSMETALAVSLNFGESPGWTQVRIKPAILDIIARISSRIYLGEQLCRNEEWLRITKTYTTNFYTASTNLRMFPKSTRFLAHWFLPDCRKLRFELNDARRIIMPLVQRRNQIRQEAAAAGLSIPRFNDAIDWAEQEATATGTSFDPAIFQLTLSLLAIHTTYDLLQQTMIDLAQNPEYIEPIRREVIDALLADGWKKTSLYKMKLLDSAIKETQRMKPGSIVTMRRRVMEDIKLSNGLVLKKGARINVDNRRMDDPAVYKDPQLYNPYRFFEMRLEPGKEHMAQLVSTNSTHLGFGHGEHSCPGRFFAANEIKVALCHILVKYDWRLAPETDVSPDRKGMLVKSSAGTDILIRRRDNLDIKLDML</sequence>
<dbReference type="GO" id="GO:0020037">
    <property type="term" value="F:heme binding"/>
    <property type="evidence" value="ECO:0007669"/>
    <property type="project" value="InterPro"/>
</dbReference>
<accession>A0A9Q0AT58</accession>
<dbReference type="PROSITE" id="PS00086">
    <property type="entry name" value="CYTOCHROME_P450"/>
    <property type="match status" value="2"/>
</dbReference>
<keyword evidence="11" id="KW-1185">Reference proteome</keyword>
<dbReference type="InterPro" id="IPR002403">
    <property type="entry name" value="Cyt_P450_E_grp-IV"/>
</dbReference>
<dbReference type="GO" id="GO:0004497">
    <property type="term" value="F:monooxygenase activity"/>
    <property type="evidence" value="ECO:0007669"/>
    <property type="project" value="UniProtKB-KW"/>
</dbReference>
<dbReference type="InterPro" id="IPR036396">
    <property type="entry name" value="Cyt_P450_sf"/>
</dbReference>
<dbReference type="InterPro" id="IPR017972">
    <property type="entry name" value="Cyt_P450_CS"/>
</dbReference>
<reference evidence="10" key="1">
    <citation type="submission" date="2021-03" db="EMBL/GenBank/DDBJ databases">
        <title>Revisited historic fungal species revealed as producer of novel bioactive compounds through whole genome sequencing and comparative genomics.</title>
        <authorList>
            <person name="Vignolle G.A."/>
            <person name="Hochenegger N."/>
            <person name="Mach R.L."/>
            <person name="Mach-Aigner A.R."/>
            <person name="Javad Rahimi M."/>
            <person name="Salim K.A."/>
            <person name="Chan C.M."/>
            <person name="Lim L.B.L."/>
            <person name="Cai F."/>
            <person name="Druzhinina I.S."/>
            <person name="U'Ren J.M."/>
            <person name="Derntl C."/>
        </authorList>
    </citation>
    <scope>NUCLEOTIDE SEQUENCE</scope>
    <source>
        <strain evidence="10">TUCIM 5799</strain>
    </source>
</reference>
<evidence type="ECO:0000313" key="11">
    <source>
        <dbReference type="Proteomes" id="UP000829685"/>
    </source>
</evidence>
<keyword evidence="9" id="KW-0472">Membrane</keyword>
<keyword evidence="5" id="KW-0560">Oxidoreductase</keyword>
<proteinExistence type="inferred from homology"/>
<keyword evidence="3 8" id="KW-0349">Heme</keyword>
<comment type="cofactor">
    <cofactor evidence="1 8">
        <name>heme</name>
        <dbReference type="ChEBI" id="CHEBI:30413"/>
    </cofactor>
</comment>
<dbReference type="Pfam" id="PF00067">
    <property type="entry name" value="p450"/>
    <property type="match status" value="2"/>
</dbReference>
<keyword evidence="9" id="KW-0812">Transmembrane</keyword>
<evidence type="ECO:0000256" key="4">
    <source>
        <dbReference type="ARBA" id="ARBA00022723"/>
    </source>
</evidence>
<evidence type="ECO:0000313" key="10">
    <source>
        <dbReference type="EMBL" id="KAI1877566.1"/>
    </source>
</evidence>
<evidence type="ECO:0000256" key="8">
    <source>
        <dbReference type="PIRSR" id="PIRSR602403-1"/>
    </source>
</evidence>
<dbReference type="Gene3D" id="1.10.630.10">
    <property type="entry name" value="Cytochrome P450"/>
    <property type="match status" value="2"/>
</dbReference>
<feature type="binding site" description="axial binding residue" evidence="8">
    <location>
        <position position="890"/>
    </location>
    <ligand>
        <name>heme</name>
        <dbReference type="ChEBI" id="CHEBI:30413"/>
    </ligand>
    <ligandPart>
        <name>Fe</name>
        <dbReference type="ChEBI" id="CHEBI:18248"/>
    </ligandPart>
</feature>
<evidence type="ECO:0000256" key="7">
    <source>
        <dbReference type="ARBA" id="ARBA00023033"/>
    </source>
</evidence>
<dbReference type="GO" id="GO:0016705">
    <property type="term" value="F:oxidoreductase activity, acting on paired donors, with incorporation or reduction of molecular oxygen"/>
    <property type="evidence" value="ECO:0007669"/>
    <property type="project" value="InterPro"/>
</dbReference>
<dbReference type="GO" id="GO:0005506">
    <property type="term" value="F:iron ion binding"/>
    <property type="evidence" value="ECO:0007669"/>
    <property type="project" value="InterPro"/>
</dbReference>
<protein>
    <submittedName>
        <fullName evidence="10">Uncharacterized protein</fullName>
    </submittedName>
</protein>
<feature type="transmembrane region" description="Helical" evidence="9">
    <location>
        <begin position="12"/>
        <end position="32"/>
    </location>
</feature>
<keyword evidence="4 8" id="KW-0479">Metal-binding</keyword>
<evidence type="ECO:0000256" key="6">
    <source>
        <dbReference type="ARBA" id="ARBA00023004"/>
    </source>
</evidence>
<evidence type="ECO:0000256" key="9">
    <source>
        <dbReference type="SAM" id="Phobius"/>
    </source>
</evidence>
<dbReference type="CDD" id="cd11041">
    <property type="entry name" value="CYP503A1-like"/>
    <property type="match status" value="2"/>
</dbReference>
<dbReference type="InterPro" id="IPR001128">
    <property type="entry name" value="Cyt_P450"/>
</dbReference>
<comment type="similarity">
    <text evidence="2">Belongs to the cytochrome P450 family.</text>
</comment>